<dbReference type="Pfam" id="PF00689">
    <property type="entry name" value="Cation_ATPase_C"/>
    <property type="match status" value="1"/>
</dbReference>
<comment type="subcellular location">
    <subcellularLocation>
        <location evidence="1">Endomembrane system</location>
        <topology evidence="1">Multi-pass membrane protein</topology>
    </subcellularLocation>
</comment>
<feature type="domain" description="Cation-transporting P-type ATPase C-terminal" evidence="5">
    <location>
        <begin position="22"/>
        <end position="197"/>
    </location>
</feature>
<dbReference type="Proteomes" id="UP000269721">
    <property type="component" value="Unassembled WGS sequence"/>
</dbReference>
<organism evidence="6 7">
    <name type="scientific">Blyttiomyces helicus</name>
    <dbReference type="NCBI Taxonomy" id="388810"/>
    <lineage>
        <taxon>Eukaryota</taxon>
        <taxon>Fungi</taxon>
        <taxon>Fungi incertae sedis</taxon>
        <taxon>Chytridiomycota</taxon>
        <taxon>Chytridiomycota incertae sedis</taxon>
        <taxon>Chytridiomycetes</taxon>
        <taxon>Chytridiomycetes incertae sedis</taxon>
        <taxon>Blyttiomyces</taxon>
    </lineage>
</organism>
<feature type="transmembrane region" description="Helical" evidence="4">
    <location>
        <begin position="145"/>
        <end position="166"/>
    </location>
</feature>
<dbReference type="SUPFAM" id="SSF81665">
    <property type="entry name" value="Calcium ATPase, transmembrane domain M"/>
    <property type="match status" value="1"/>
</dbReference>
<dbReference type="GO" id="GO:0005886">
    <property type="term" value="C:plasma membrane"/>
    <property type="evidence" value="ECO:0007669"/>
    <property type="project" value="TreeGrafter"/>
</dbReference>
<dbReference type="PANTHER" id="PTHR24093">
    <property type="entry name" value="CATION TRANSPORTING ATPASE"/>
    <property type="match status" value="1"/>
</dbReference>
<accession>A0A4P9W4T0</accession>
<name>A0A4P9W4T0_9FUNG</name>
<dbReference type="PANTHER" id="PTHR24093:SF369">
    <property type="entry name" value="CALCIUM-TRANSPORTING ATPASE"/>
    <property type="match status" value="1"/>
</dbReference>
<evidence type="ECO:0000256" key="2">
    <source>
        <dbReference type="ARBA" id="ARBA00022723"/>
    </source>
</evidence>
<dbReference type="GO" id="GO:0046872">
    <property type="term" value="F:metal ion binding"/>
    <property type="evidence" value="ECO:0007669"/>
    <property type="project" value="UniProtKB-KW"/>
</dbReference>
<evidence type="ECO:0000256" key="4">
    <source>
        <dbReference type="SAM" id="Phobius"/>
    </source>
</evidence>
<protein>
    <submittedName>
        <fullName evidence="6">Cation-transporting P-type ATPase</fullName>
    </submittedName>
</protein>
<evidence type="ECO:0000256" key="3">
    <source>
        <dbReference type="ARBA" id="ARBA00022842"/>
    </source>
</evidence>
<evidence type="ECO:0000256" key="1">
    <source>
        <dbReference type="ARBA" id="ARBA00004127"/>
    </source>
</evidence>
<dbReference type="AlphaFoldDB" id="A0A4P9W4T0"/>
<reference evidence="7" key="1">
    <citation type="journal article" date="2018" name="Nat. Microbiol.">
        <title>Leveraging single-cell genomics to expand the fungal tree of life.</title>
        <authorList>
            <person name="Ahrendt S.R."/>
            <person name="Quandt C.A."/>
            <person name="Ciobanu D."/>
            <person name="Clum A."/>
            <person name="Salamov A."/>
            <person name="Andreopoulos B."/>
            <person name="Cheng J.F."/>
            <person name="Woyke T."/>
            <person name="Pelin A."/>
            <person name="Henrissat B."/>
            <person name="Reynolds N.K."/>
            <person name="Benny G.L."/>
            <person name="Smith M.E."/>
            <person name="James T.Y."/>
            <person name="Grigoriev I.V."/>
        </authorList>
    </citation>
    <scope>NUCLEOTIDE SEQUENCE [LARGE SCALE GENOMIC DNA]</scope>
</reference>
<gene>
    <name evidence="6" type="ORF">BDK51DRAFT_7129</name>
</gene>
<sequence length="201" mass="21968">TVNIAAVVLTFVSSTCDAGEASVLSAVQLLWVNLIMDTLAALATERPTPDLLNRPPEPRSAPLVSRTMCKFIAGQALLQVAVNLSLLFYGPYLFGFDDEIVAVQKATMRTIVFTSFVFMQVFNQINCRRIDNGLNPFKGMFQNPAFVTITAFIVVTQILLVTYGGAVFGTEPLTVTEWLVSVLIGLLAIPWGTIIRLLPLE</sequence>
<keyword evidence="7" id="KW-1185">Reference proteome</keyword>
<feature type="non-terminal residue" evidence="6">
    <location>
        <position position="201"/>
    </location>
</feature>
<feature type="transmembrane region" description="Helical" evidence="4">
    <location>
        <begin position="76"/>
        <end position="94"/>
    </location>
</feature>
<feature type="transmembrane region" description="Helical" evidence="4">
    <location>
        <begin position="178"/>
        <end position="198"/>
    </location>
</feature>
<evidence type="ECO:0000259" key="5">
    <source>
        <dbReference type="Pfam" id="PF00689"/>
    </source>
</evidence>
<dbReference type="EMBL" id="KZ998337">
    <property type="protein sequence ID" value="RKO86275.1"/>
    <property type="molecule type" value="Genomic_DNA"/>
</dbReference>
<evidence type="ECO:0000313" key="6">
    <source>
        <dbReference type="EMBL" id="RKO86275.1"/>
    </source>
</evidence>
<dbReference type="InterPro" id="IPR006068">
    <property type="entry name" value="ATPase_P-typ_cation-transptr_C"/>
</dbReference>
<keyword evidence="4" id="KW-1133">Transmembrane helix</keyword>
<keyword evidence="2" id="KW-0479">Metal-binding</keyword>
<feature type="non-terminal residue" evidence="6">
    <location>
        <position position="1"/>
    </location>
</feature>
<keyword evidence="4" id="KW-0812">Transmembrane</keyword>
<evidence type="ECO:0000313" key="7">
    <source>
        <dbReference type="Proteomes" id="UP000269721"/>
    </source>
</evidence>
<dbReference type="InterPro" id="IPR023298">
    <property type="entry name" value="ATPase_P-typ_TM_dom_sf"/>
</dbReference>
<dbReference type="GO" id="GO:0012505">
    <property type="term" value="C:endomembrane system"/>
    <property type="evidence" value="ECO:0007669"/>
    <property type="project" value="UniProtKB-SubCell"/>
</dbReference>
<proteinExistence type="predicted"/>
<dbReference type="GO" id="GO:0006874">
    <property type="term" value="P:intracellular calcium ion homeostasis"/>
    <property type="evidence" value="ECO:0007669"/>
    <property type="project" value="TreeGrafter"/>
</dbReference>
<keyword evidence="3" id="KW-0460">Magnesium</keyword>
<keyword evidence="4" id="KW-0472">Membrane</keyword>
<dbReference type="Gene3D" id="1.20.1110.10">
    <property type="entry name" value="Calcium-transporting ATPase, transmembrane domain"/>
    <property type="match status" value="1"/>
</dbReference>
<feature type="transmembrane region" description="Helical" evidence="4">
    <location>
        <begin position="106"/>
        <end position="125"/>
    </location>
</feature>
<dbReference type="OrthoDB" id="116380at2759"/>
<dbReference type="GO" id="GO:0005388">
    <property type="term" value="F:P-type calcium transporter activity"/>
    <property type="evidence" value="ECO:0007669"/>
    <property type="project" value="TreeGrafter"/>
</dbReference>